<protein>
    <recommendedName>
        <fullName evidence="4">Coenzyme F420 hydrogenase/dehydrogenase beta subunit C-terminal domain-containing protein</fullName>
    </recommendedName>
</protein>
<proteinExistence type="predicted"/>
<evidence type="ECO:0000259" key="1">
    <source>
        <dbReference type="Pfam" id="PF04422"/>
    </source>
</evidence>
<dbReference type="GO" id="GO:0052592">
    <property type="term" value="F:oxidoreductase activity, acting on CH or CH2 groups, with an iron-sulfur protein as acceptor"/>
    <property type="evidence" value="ECO:0007669"/>
    <property type="project" value="TreeGrafter"/>
</dbReference>
<feature type="domain" description="Coenzyme F420 hydrogenase/dehydrogenase beta subunit C-terminal" evidence="2">
    <location>
        <begin position="79"/>
        <end position="229"/>
    </location>
</feature>
<evidence type="ECO:0000259" key="2">
    <source>
        <dbReference type="Pfam" id="PF04432"/>
    </source>
</evidence>
<evidence type="ECO:0008006" key="4">
    <source>
        <dbReference type="Google" id="ProtNLM"/>
    </source>
</evidence>
<gene>
    <name evidence="3" type="ORF">S03H2_15571</name>
</gene>
<organism evidence="3">
    <name type="scientific">marine sediment metagenome</name>
    <dbReference type="NCBI Taxonomy" id="412755"/>
    <lineage>
        <taxon>unclassified sequences</taxon>
        <taxon>metagenomes</taxon>
        <taxon>ecological metagenomes</taxon>
    </lineage>
</organism>
<dbReference type="NCBIfam" id="NF006807">
    <property type="entry name" value="PRK09325.1"/>
    <property type="match status" value="1"/>
</dbReference>
<dbReference type="InterPro" id="IPR007516">
    <property type="entry name" value="Co_F420_Hydgase/DH_bsu_N"/>
</dbReference>
<sequence>TTKDNIKKVRQDGGIVTSLLEYLLKNKLVDAIVAVKHSEELWKPEPVIVENVKDLYKTSGTKYANASTLSIIDETKKYENIAVVGVPCMMNALKKGYLFPSGQPFFKNIKYRIGLFCMESFPYEGVLNLIKDQFDKDFNKVTKMDISGGKFIIYLDSGEDFGVPLKEVKSYARDNCHFCEDLTADYADISVGSIGSPSGWSTVITRNKKGDKIYKDAIKAGLIESKSLKEVKPGQPLLERIAGTKRKNCKSIKLEKK</sequence>
<dbReference type="PANTHER" id="PTHR31332">
    <property type="entry name" value="7-HYDROXYMETHYL CHLOROPHYLL A REDUCTASE, CHLOROPLASTIC"/>
    <property type="match status" value="1"/>
</dbReference>
<dbReference type="EMBL" id="BARU01007923">
    <property type="protein sequence ID" value="GAH34309.1"/>
    <property type="molecule type" value="Genomic_DNA"/>
</dbReference>
<comment type="caution">
    <text evidence="3">The sequence shown here is derived from an EMBL/GenBank/DDBJ whole genome shotgun (WGS) entry which is preliminary data.</text>
</comment>
<dbReference type="PANTHER" id="PTHR31332:SF0">
    <property type="entry name" value="7-HYDROXYMETHYL CHLOROPHYLL A REDUCTASE, CHLOROPLASTIC"/>
    <property type="match status" value="1"/>
</dbReference>
<dbReference type="AlphaFoldDB" id="X1FY85"/>
<feature type="domain" description="Coenzyme F420 hydrogenase/dehydrogenase beta subunit N-terminal" evidence="1">
    <location>
        <begin position="2"/>
        <end position="72"/>
    </location>
</feature>
<accession>X1FY85</accession>
<dbReference type="Pfam" id="PF04432">
    <property type="entry name" value="FrhB_FdhB_C"/>
    <property type="match status" value="1"/>
</dbReference>
<dbReference type="Pfam" id="PF04422">
    <property type="entry name" value="FrhB_FdhB_N"/>
    <property type="match status" value="1"/>
</dbReference>
<feature type="non-terminal residue" evidence="3">
    <location>
        <position position="1"/>
    </location>
</feature>
<reference evidence="3" key="1">
    <citation type="journal article" date="2014" name="Front. Microbiol.">
        <title>High frequency of phylogenetically diverse reductive dehalogenase-homologous genes in deep subseafloor sedimentary metagenomes.</title>
        <authorList>
            <person name="Kawai M."/>
            <person name="Futagami T."/>
            <person name="Toyoda A."/>
            <person name="Takaki Y."/>
            <person name="Nishi S."/>
            <person name="Hori S."/>
            <person name="Arai W."/>
            <person name="Tsubouchi T."/>
            <person name="Morono Y."/>
            <person name="Uchiyama I."/>
            <person name="Ito T."/>
            <person name="Fujiyama A."/>
            <person name="Inagaki F."/>
            <person name="Takami H."/>
        </authorList>
    </citation>
    <scope>NUCLEOTIDE SEQUENCE</scope>
    <source>
        <strain evidence="3">Expedition CK06-06</strain>
    </source>
</reference>
<dbReference type="InterPro" id="IPR045220">
    <property type="entry name" value="FRHB/FDHB/HCAR-like"/>
</dbReference>
<dbReference type="InterPro" id="IPR007525">
    <property type="entry name" value="FrhB_FdhB_C"/>
</dbReference>
<evidence type="ECO:0000313" key="3">
    <source>
        <dbReference type="EMBL" id="GAH34309.1"/>
    </source>
</evidence>
<dbReference type="Gene3D" id="3.10.450.750">
    <property type="match status" value="1"/>
</dbReference>
<name>X1FY85_9ZZZZ</name>